<dbReference type="EMBL" id="CAUYUJ010017093">
    <property type="protein sequence ID" value="CAK0871637.1"/>
    <property type="molecule type" value="Genomic_DNA"/>
</dbReference>
<evidence type="ECO:0000256" key="1">
    <source>
        <dbReference type="SAM" id="MobiDB-lite"/>
    </source>
</evidence>
<dbReference type="InterPro" id="IPR029063">
    <property type="entry name" value="SAM-dependent_MTases_sf"/>
</dbReference>
<dbReference type="Gene3D" id="3.40.50.150">
    <property type="entry name" value="Vaccinia Virus protein VP39"/>
    <property type="match status" value="1"/>
</dbReference>
<feature type="compositionally biased region" description="Pro residues" evidence="1">
    <location>
        <begin position="628"/>
        <end position="640"/>
    </location>
</feature>
<sequence length="648" mass="67888">MAGAPAAPDAALPAAPADEASAERAQEHGLEEHLRCVARHLREQLHAFGELDLALSELSELGGRCRGLGVGAEVLEALDSALLASEDCEGVACELGLDAGGDAESAALRAEVLACAGDYFALFRRPELAKAQHEAALKEDEGCLAALLGAARAEAELNSSSRVESALRCCWRAAELAASRGGELREGAPQFERQASECFHLLDGAVELDATPRALQGLPELLARSVPLLATPAASAIESLSRRCLAPAPWLEQPLDAVDAVEAPLPDLVVALLLHSEAFCHVTLERHVVRWRAALCGLLHAVLLGGGQEECGGAPRPLPELLPRHVQDAAAIACHLHFVGYCVPLADDEATVEASKLEAAKRLDKPGRACGGDGAEVQSAAAWLLVSMYENPRADPPEALPNYGVAAVAALAARCFAEPREEAALLQSLQVLRPDGSLSTGAAAAPGDVQHELPDTPCRTFYDETVYPAWHEAVESAGVLPATIDERLARLFPWRETRPASGGARRVLVAGCGSGHQVAVELRTYLGCQVVALDCAPRSVAYAQRKLRRALSSEEFARVSFVVGDILELKPGSALAGPGFDLVVCCGVLHHLRRPAEGLQRLAGVLAPGGVLQLSTYSPSASRAGRPPCGPTSARPPRPGPCTTGPGS</sequence>
<feature type="compositionally biased region" description="Low complexity" evidence="1">
    <location>
        <begin position="1"/>
        <end position="19"/>
    </location>
</feature>
<dbReference type="SUPFAM" id="SSF53335">
    <property type="entry name" value="S-adenosyl-L-methionine-dependent methyltransferases"/>
    <property type="match status" value="1"/>
</dbReference>
<dbReference type="Pfam" id="PF08242">
    <property type="entry name" value="Methyltransf_12"/>
    <property type="match status" value="1"/>
</dbReference>
<evidence type="ECO:0000313" key="3">
    <source>
        <dbReference type="EMBL" id="CAK0871637.1"/>
    </source>
</evidence>
<gene>
    <name evidence="3" type="ORF">PCOR1329_LOCUS57410</name>
</gene>
<protein>
    <recommendedName>
        <fullName evidence="2">Methyltransferase type 12 domain-containing protein</fullName>
    </recommendedName>
</protein>
<reference evidence="3" key="1">
    <citation type="submission" date="2023-10" db="EMBL/GenBank/DDBJ databases">
        <authorList>
            <person name="Chen Y."/>
            <person name="Shah S."/>
            <person name="Dougan E. K."/>
            <person name="Thang M."/>
            <person name="Chan C."/>
        </authorList>
    </citation>
    <scope>NUCLEOTIDE SEQUENCE [LARGE SCALE GENOMIC DNA]</scope>
</reference>
<dbReference type="CDD" id="cd02440">
    <property type="entry name" value="AdoMet_MTases"/>
    <property type="match status" value="1"/>
</dbReference>
<dbReference type="PANTHER" id="PTHR43861:SF1">
    <property type="entry name" value="TRANS-ACONITATE 2-METHYLTRANSFERASE"/>
    <property type="match status" value="1"/>
</dbReference>
<dbReference type="PANTHER" id="PTHR43861">
    <property type="entry name" value="TRANS-ACONITATE 2-METHYLTRANSFERASE-RELATED"/>
    <property type="match status" value="1"/>
</dbReference>
<dbReference type="Proteomes" id="UP001189429">
    <property type="component" value="Unassembled WGS sequence"/>
</dbReference>
<accession>A0ABN9VER8</accession>
<keyword evidence="4" id="KW-1185">Reference proteome</keyword>
<evidence type="ECO:0000259" key="2">
    <source>
        <dbReference type="Pfam" id="PF08242"/>
    </source>
</evidence>
<feature type="region of interest" description="Disordered" evidence="1">
    <location>
        <begin position="1"/>
        <end position="26"/>
    </location>
</feature>
<dbReference type="InterPro" id="IPR013217">
    <property type="entry name" value="Methyltransf_12"/>
</dbReference>
<name>A0ABN9VER8_9DINO</name>
<comment type="caution">
    <text evidence="3">The sequence shown here is derived from an EMBL/GenBank/DDBJ whole genome shotgun (WGS) entry which is preliminary data.</text>
</comment>
<organism evidence="3 4">
    <name type="scientific">Prorocentrum cordatum</name>
    <dbReference type="NCBI Taxonomy" id="2364126"/>
    <lineage>
        <taxon>Eukaryota</taxon>
        <taxon>Sar</taxon>
        <taxon>Alveolata</taxon>
        <taxon>Dinophyceae</taxon>
        <taxon>Prorocentrales</taxon>
        <taxon>Prorocentraceae</taxon>
        <taxon>Prorocentrum</taxon>
    </lineage>
</organism>
<feature type="domain" description="Methyltransferase type 12" evidence="2">
    <location>
        <begin position="509"/>
        <end position="612"/>
    </location>
</feature>
<feature type="region of interest" description="Disordered" evidence="1">
    <location>
        <begin position="617"/>
        <end position="648"/>
    </location>
</feature>
<proteinExistence type="predicted"/>
<evidence type="ECO:0000313" key="4">
    <source>
        <dbReference type="Proteomes" id="UP001189429"/>
    </source>
</evidence>